<accession>A0A0T6UD12</accession>
<evidence type="ECO:0000313" key="9">
    <source>
        <dbReference type="EMBL" id="QPR53670.1"/>
    </source>
</evidence>
<keyword evidence="5 8" id="KW-0812">Transmembrane</keyword>
<dbReference type="Proteomes" id="UP001213721">
    <property type="component" value="Chromosome"/>
</dbReference>
<sequence>MSTILILVVVGLVAYAMLKRFNPQATLLTAGLVLLAYAQWAGISSILPAENSQGFWFFDLWEKFAMVTNSRLASTGLTLVAIAGVATYLNQIGASAALVKATSRPIMALKNPYLLLAIILLLVSILYVFITGATSLSLLLMGTLYPLLRNAGISAKTAVATIVIPTAWEFGPGQINAVIGAKAINIEVMPFVVNHQLLFQIALLVTIPFVNIMWQRHCDRKDGHDAAAERGKYLHELEAKHENTPGYYALLPVIPFVFLFGFSELFVSAIKMTIPVAMMSTMTLCIIIEALRYRSLNKAFANFEAWLTGTGMIFGSVLTLMLAAEFFSAGLTNIGAITQLIELAKSFDLNPLGLSLVFSLFILLTAFITGSGNAPVMAFIPIVPLVSGQFDINPLLLLVPILFAAGIGRTISPVAGVIITVAGIANLSPVDVVKRTFVPMMASMAVVMVLTAIRYI</sequence>
<dbReference type="EMBL" id="CP118988">
    <property type="protein sequence ID" value="WED76966.1"/>
    <property type="molecule type" value="Genomic_DNA"/>
</dbReference>
<dbReference type="InterPro" id="IPR004669">
    <property type="entry name" value="C4_dicarb_anaerob_car"/>
</dbReference>
<feature type="transmembrane region" description="Helical" evidence="8">
    <location>
        <begin position="395"/>
        <end position="425"/>
    </location>
</feature>
<evidence type="ECO:0000256" key="1">
    <source>
        <dbReference type="ARBA" id="ARBA00004651"/>
    </source>
</evidence>
<organism evidence="9 11">
    <name type="scientific">Aeromonas allosaccharophila</name>
    <dbReference type="NCBI Taxonomy" id="656"/>
    <lineage>
        <taxon>Bacteria</taxon>
        <taxon>Pseudomonadati</taxon>
        <taxon>Pseudomonadota</taxon>
        <taxon>Gammaproteobacteria</taxon>
        <taxon>Aeromonadales</taxon>
        <taxon>Aeromonadaceae</taxon>
        <taxon>Aeromonas</taxon>
    </lineage>
</organism>
<name>A0A0T6UD12_9GAMM</name>
<protein>
    <submittedName>
        <fullName evidence="9">C4-dicarboxylate transporter DcuC</fullName>
    </submittedName>
</protein>
<keyword evidence="4" id="KW-1003">Cell membrane</keyword>
<feature type="transmembrane region" description="Helical" evidence="8">
    <location>
        <begin position="113"/>
        <end position="140"/>
    </location>
</feature>
<dbReference type="Pfam" id="PF03606">
    <property type="entry name" value="DcuC"/>
    <property type="match status" value="1"/>
</dbReference>
<dbReference type="AlphaFoldDB" id="A0A0T6UD12"/>
<dbReference type="RefSeq" id="WP_042061647.1">
    <property type="nucleotide sequence ID" value="NZ_CAWMDO010000077.1"/>
</dbReference>
<comment type="similarity">
    <text evidence="2">Belongs to the DcuC/DcuD transporter (TC 2.A.61) family.</text>
</comment>
<dbReference type="Proteomes" id="UP000595101">
    <property type="component" value="Chromosome"/>
</dbReference>
<keyword evidence="3" id="KW-0813">Transport</keyword>
<evidence type="ECO:0000256" key="6">
    <source>
        <dbReference type="ARBA" id="ARBA00022989"/>
    </source>
</evidence>
<dbReference type="NCBIfam" id="TIGR00771">
    <property type="entry name" value="DcuC"/>
    <property type="match status" value="1"/>
</dbReference>
<gene>
    <name evidence="9" type="primary">dcuC</name>
    <name evidence="9" type="ORF">I6G90_14560</name>
    <name evidence="10" type="ORF">PYU98_01375</name>
</gene>
<feature type="transmembrane region" description="Helical" evidence="8">
    <location>
        <begin position="247"/>
        <end position="266"/>
    </location>
</feature>
<evidence type="ECO:0000256" key="2">
    <source>
        <dbReference type="ARBA" id="ARBA00005275"/>
    </source>
</evidence>
<dbReference type="GeneID" id="60786853"/>
<dbReference type="EMBL" id="CP065745">
    <property type="protein sequence ID" value="QPR53670.1"/>
    <property type="molecule type" value="Genomic_DNA"/>
</dbReference>
<dbReference type="GO" id="GO:0005886">
    <property type="term" value="C:plasma membrane"/>
    <property type="evidence" value="ECO:0007669"/>
    <property type="project" value="UniProtKB-SubCell"/>
</dbReference>
<feature type="transmembrane region" description="Helical" evidence="8">
    <location>
        <begin position="356"/>
        <end position="383"/>
    </location>
</feature>
<reference evidence="9 11" key="1">
    <citation type="submission" date="2020-12" db="EMBL/GenBank/DDBJ databases">
        <title>FDA dAtabase for Regulatory Grade micrObial Sequences (FDA-ARGOS): Supporting development and validation of Infectious Disease Dx tests.</title>
        <authorList>
            <person name="Sproer C."/>
            <person name="Gronow S."/>
            <person name="Severitt S."/>
            <person name="Schroder I."/>
            <person name="Tallon L."/>
            <person name="Sadzewicz L."/>
            <person name="Zhao X."/>
            <person name="Boylan J."/>
            <person name="Ott S."/>
            <person name="Bowen H."/>
            <person name="Vavikolanu K."/>
            <person name="Mehta A."/>
            <person name="Aluvathingal J."/>
            <person name="Nadendla S."/>
            <person name="Lowell S."/>
            <person name="Myers T."/>
            <person name="Yan Y."/>
            <person name="Sichtig H."/>
        </authorList>
    </citation>
    <scope>NUCLEOTIDE SEQUENCE [LARGE SCALE GENOMIC DNA]</scope>
    <source>
        <strain evidence="9 11">FDAARGOS_933</strain>
    </source>
</reference>
<feature type="transmembrane region" description="Helical" evidence="8">
    <location>
        <begin position="303"/>
        <end position="324"/>
    </location>
</feature>
<evidence type="ECO:0000256" key="5">
    <source>
        <dbReference type="ARBA" id="ARBA00022692"/>
    </source>
</evidence>
<evidence type="ECO:0000256" key="7">
    <source>
        <dbReference type="ARBA" id="ARBA00023136"/>
    </source>
</evidence>
<dbReference type="InterPro" id="IPR018385">
    <property type="entry name" value="C4_dicarb_anaerob_car-like"/>
</dbReference>
<feature type="transmembrane region" description="Helical" evidence="8">
    <location>
        <begin position="26"/>
        <end position="47"/>
    </location>
</feature>
<feature type="transmembrane region" description="Helical" evidence="8">
    <location>
        <begin position="272"/>
        <end position="291"/>
    </location>
</feature>
<keyword evidence="6 8" id="KW-1133">Transmembrane helix</keyword>
<reference evidence="10" key="2">
    <citation type="submission" date="2023-02" db="EMBL/GenBank/DDBJ databases">
        <title>The sequence of Aeromonas allosaccharophila K520.</title>
        <authorList>
            <person name="Luo X."/>
        </authorList>
    </citation>
    <scope>NUCLEOTIDE SEQUENCE</scope>
    <source>
        <strain evidence="10">K520</strain>
    </source>
</reference>
<evidence type="ECO:0000256" key="4">
    <source>
        <dbReference type="ARBA" id="ARBA00022475"/>
    </source>
</evidence>
<proteinExistence type="inferred from homology"/>
<comment type="subcellular location">
    <subcellularLocation>
        <location evidence="1">Cell membrane</location>
        <topology evidence="1">Multi-pass membrane protein</topology>
    </subcellularLocation>
</comment>
<feature type="transmembrane region" description="Helical" evidence="8">
    <location>
        <begin position="437"/>
        <end position="455"/>
    </location>
</feature>
<feature type="transmembrane region" description="Helical" evidence="8">
    <location>
        <begin position="197"/>
        <end position="214"/>
    </location>
</feature>
<evidence type="ECO:0000313" key="10">
    <source>
        <dbReference type="EMBL" id="WED76966.1"/>
    </source>
</evidence>
<dbReference type="NCBIfam" id="NF037994">
    <property type="entry name" value="DcuC_1"/>
    <property type="match status" value="1"/>
</dbReference>
<evidence type="ECO:0000313" key="11">
    <source>
        <dbReference type="Proteomes" id="UP000595101"/>
    </source>
</evidence>
<evidence type="ECO:0000256" key="8">
    <source>
        <dbReference type="SAM" id="Phobius"/>
    </source>
</evidence>
<keyword evidence="7 8" id="KW-0472">Membrane</keyword>
<dbReference type="GO" id="GO:0015556">
    <property type="term" value="F:C4-dicarboxylate transmembrane transporter activity"/>
    <property type="evidence" value="ECO:0007669"/>
    <property type="project" value="InterPro"/>
</dbReference>
<dbReference type="KEGG" id="aall:I6G90_14560"/>
<dbReference type="PANTHER" id="PTHR42002:SF2">
    <property type="entry name" value="ANAEROBIC C4-DICARBOXYLATE TRANSPORTER DCUC-RELATED"/>
    <property type="match status" value="1"/>
</dbReference>
<evidence type="ECO:0000256" key="3">
    <source>
        <dbReference type="ARBA" id="ARBA00022448"/>
    </source>
</evidence>
<dbReference type="PANTHER" id="PTHR42002">
    <property type="entry name" value="ANAEROBIC C4-DICARBOXYLATE TRANSPORTER DCUC-RELATED"/>
    <property type="match status" value="1"/>
</dbReference>